<evidence type="ECO:0000256" key="1">
    <source>
        <dbReference type="SAM" id="MobiDB-lite"/>
    </source>
</evidence>
<dbReference type="OrthoDB" id="4111305at2759"/>
<organism evidence="2 3">
    <name type="scientific">Exophiala mesophila</name>
    <name type="common">Black yeast-like fungus</name>
    <dbReference type="NCBI Taxonomy" id="212818"/>
    <lineage>
        <taxon>Eukaryota</taxon>
        <taxon>Fungi</taxon>
        <taxon>Dikarya</taxon>
        <taxon>Ascomycota</taxon>
        <taxon>Pezizomycotina</taxon>
        <taxon>Eurotiomycetes</taxon>
        <taxon>Chaetothyriomycetidae</taxon>
        <taxon>Chaetothyriales</taxon>
        <taxon>Herpotrichiellaceae</taxon>
        <taxon>Exophiala</taxon>
    </lineage>
</organism>
<protein>
    <submittedName>
        <fullName evidence="2">Uncharacterized protein</fullName>
    </submittedName>
</protein>
<evidence type="ECO:0000313" key="3">
    <source>
        <dbReference type="Proteomes" id="UP000288859"/>
    </source>
</evidence>
<dbReference type="Proteomes" id="UP000288859">
    <property type="component" value="Unassembled WGS sequence"/>
</dbReference>
<accession>A0A438MQR4</accession>
<sequence>MAPSELRPPRTNSKGSLRSFVSGLWPTKSNSDGTQKYSAVAKDQSPTQEQPQAEPELDQLPDSREGLEGRLNYHLSELDRLRRMVAKTNEHMKEAMYRLDVQEHLKDKIPYAYRTLYDLAVSLRMQRDSYKPFVAFHRGEIIRIARAREELDRRQGIEVRESTRAMYKKLDRGPEWAALFS</sequence>
<dbReference type="VEuPathDB" id="FungiDB:PV10_02863"/>
<evidence type="ECO:0000313" key="2">
    <source>
        <dbReference type="EMBL" id="RVX65976.1"/>
    </source>
</evidence>
<name>A0A438MQR4_EXOME</name>
<dbReference type="EMBL" id="NAJM01000072">
    <property type="protein sequence ID" value="RVX65976.1"/>
    <property type="molecule type" value="Genomic_DNA"/>
</dbReference>
<dbReference type="AlphaFoldDB" id="A0A438MQR4"/>
<feature type="compositionally biased region" description="Polar residues" evidence="1">
    <location>
        <begin position="27"/>
        <end position="37"/>
    </location>
</feature>
<gene>
    <name evidence="2" type="ORF">B0A52_09902</name>
</gene>
<feature type="region of interest" description="Disordered" evidence="1">
    <location>
        <begin position="1"/>
        <end position="64"/>
    </location>
</feature>
<comment type="caution">
    <text evidence="2">The sequence shown here is derived from an EMBL/GenBank/DDBJ whole genome shotgun (WGS) entry which is preliminary data.</text>
</comment>
<proteinExistence type="predicted"/>
<reference evidence="2 3" key="1">
    <citation type="submission" date="2017-03" db="EMBL/GenBank/DDBJ databases">
        <title>Genomes of endolithic fungi from Antarctica.</title>
        <authorList>
            <person name="Coleine C."/>
            <person name="Masonjones S."/>
            <person name="Stajich J.E."/>
        </authorList>
    </citation>
    <scope>NUCLEOTIDE SEQUENCE [LARGE SCALE GENOMIC DNA]</scope>
    <source>
        <strain evidence="2 3">CCFEE 6314</strain>
    </source>
</reference>